<dbReference type="GO" id="GO:0016301">
    <property type="term" value="F:kinase activity"/>
    <property type="evidence" value="ECO:0007669"/>
    <property type="project" value="UniProtKB-KW"/>
</dbReference>
<feature type="non-terminal residue" evidence="4">
    <location>
        <position position="1"/>
    </location>
</feature>
<dbReference type="InterPro" id="IPR029056">
    <property type="entry name" value="Ribokinase-like"/>
</dbReference>
<evidence type="ECO:0000256" key="2">
    <source>
        <dbReference type="ARBA" id="ARBA00022777"/>
    </source>
</evidence>
<sequence length="110" mass="12155">TQFFLKEGSRVVVVTQGKEGSLTRTKEKRFFQPAFNVPIIDTTGCGDVFHGAFIYGLLKDWPIEVTSEFASAVAAIKCKKLGGRAGCPSFKEARNFLLSFGSERIKSFIK</sequence>
<comment type="caution">
    <text evidence="4">The sequence shown here is derived from an EMBL/GenBank/DDBJ whole genome shotgun (WGS) entry which is preliminary data.</text>
</comment>
<name>X0T694_9ZZZZ</name>
<gene>
    <name evidence="4" type="ORF">S01H1_04163</name>
</gene>
<keyword evidence="1" id="KW-0808">Transferase</keyword>
<dbReference type="GO" id="GO:0005829">
    <property type="term" value="C:cytosol"/>
    <property type="evidence" value="ECO:0007669"/>
    <property type="project" value="TreeGrafter"/>
</dbReference>
<dbReference type="EMBL" id="BARS01002211">
    <property type="protein sequence ID" value="GAF82861.1"/>
    <property type="molecule type" value="Genomic_DNA"/>
</dbReference>
<organism evidence="4">
    <name type="scientific">marine sediment metagenome</name>
    <dbReference type="NCBI Taxonomy" id="412755"/>
    <lineage>
        <taxon>unclassified sequences</taxon>
        <taxon>metagenomes</taxon>
        <taxon>ecological metagenomes</taxon>
    </lineage>
</organism>
<dbReference type="AlphaFoldDB" id="X0T694"/>
<evidence type="ECO:0000259" key="3">
    <source>
        <dbReference type="Pfam" id="PF00294"/>
    </source>
</evidence>
<protein>
    <recommendedName>
        <fullName evidence="3">Carbohydrate kinase PfkB domain-containing protein</fullName>
    </recommendedName>
</protein>
<keyword evidence="2" id="KW-0418">Kinase</keyword>
<dbReference type="Gene3D" id="3.40.1190.20">
    <property type="match status" value="1"/>
</dbReference>
<feature type="domain" description="Carbohydrate kinase PfkB" evidence="3">
    <location>
        <begin position="5"/>
        <end position="86"/>
    </location>
</feature>
<dbReference type="InterPro" id="IPR011611">
    <property type="entry name" value="PfkB_dom"/>
</dbReference>
<dbReference type="PANTHER" id="PTHR10584:SF157">
    <property type="entry name" value="SULFOFRUCTOSE KINASE"/>
    <property type="match status" value="1"/>
</dbReference>
<evidence type="ECO:0000256" key="1">
    <source>
        <dbReference type="ARBA" id="ARBA00022679"/>
    </source>
</evidence>
<proteinExistence type="predicted"/>
<dbReference type="Pfam" id="PF00294">
    <property type="entry name" value="PfkB"/>
    <property type="match status" value="1"/>
</dbReference>
<accession>X0T694</accession>
<dbReference type="PANTHER" id="PTHR10584">
    <property type="entry name" value="SUGAR KINASE"/>
    <property type="match status" value="1"/>
</dbReference>
<reference evidence="4" key="1">
    <citation type="journal article" date="2014" name="Front. Microbiol.">
        <title>High frequency of phylogenetically diverse reductive dehalogenase-homologous genes in deep subseafloor sedimentary metagenomes.</title>
        <authorList>
            <person name="Kawai M."/>
            <person name="Futagami T."/>
            <person name="Toyoda A."/>
            <person name="Takaki Y."/>
            <person name="Nishi S."/>
            <person name="Hori S."/>
            <person name="Arai W."/>
            <person name="Tsubouchi T."/>
            <person name="Morono Y."/>
            <person name="Uchiyama I."/>
            <person name="Ito T."/>
            <person name="Fujiyama A."/>
            <person name="Inagaki F."/>
            <person name="Takami H."/>
        </authorList>
    </citation>
    <scope>NUCLEOTIDE SEQUENCE</scope>
    <source>
        <strain evidence="4">Expedition CK06-06</strain>
    </source>
</reference>
<evidence type="ECO:0000313" key="4">
    <source>
        <dbReference type="EMBL" id="GAF82861.1"/>
    </source>
</evidence>
<dbReference type="SUPFAM" id="SSF53613">
    <property type="entry name" value="Ribokinase-like"/>
    <property type="match status" value="1"/>
</dbReference>